<evidence type="ECO:0000313" key="2">
    <source>
        <dbReference type="EMBL" id="PQQ03574.1"/>
    </source>
</evidence>
<evidence type="ECO:0000313" key="3">
    <source>
        <dbReference type="Proteomes" id="UP000250321"/>
    </source>
</evidence>
<evidence type="ECO:0000256" key="1">
    <source>
        <dbReference type="SAM" id="MobiDB-lite"/>
    </source>
</evidence>
<sequence length="92" mass="9527">MENCAKWLSCVPSKSCRAMAAVLPFCDISFPSSSSAASNPGKRPTDQAQGSSSEQPQARASPGSHQPEQAQGQVSRGLQPEGGDISADFDSS</sequence>
<dbReference type="EMBL" id="PJQY01001325">
    <property type="protein sequence ID" value="PQQ03574.1"/>
    <property type="molecule type" value="Genomic_DNA"/>
</dbReference>
<comment type="caution">
    <text evidence="2">The sequence shown here is derived from an EMBL/GenBank/DDBJ whole genome shotgun (WGS) entry which is preliminary data.</text>
</comment>
<keyword evidence="3" id="KW-1185">Reference proteome</keyword>
<dbReference type="Proteomes" id="UP000250321">
    <property type="component" value="Unassembled WGS sequence"/>
</dbReference>
<feature type="compositionally biased region" description="Polar residues" evidence="1">
    <location>
        <begin position="46"/>
        <end position="76"/>
    </location>
</feature>
<organism evidence="2 3">
    <name type="scientific">Prunus yedoensis var. nudiflora</name>
    <dbReference type="NCBI Taxonomy" id="2094558"/>
    <lineage>
        <taxon>Eukaryota</taxon>
        <taxon>Viridiplantae</taxon>
        <taxon>Streptophyta</taxon>
        <taxon>Embryophyta</taxon>
        <taxon>Tracheophyta</taxon>
        <taxon>Spermatophyta</taxon>
        <taxon>Magnoliopsida</taxon>
        <taxon>eudicotyledons</taxon>
        <taxon>Gunneridae</taxon>
        <taxon>Pentapetalae</taxon>
        <taxon>rosids</taxon>
        <taxon>fabids</taxon>
        <taxon>Rosales</taxon>
        <taxon>Rosaceae</taxon>
        <taxon>Amygdaloideae</taxon>
        <taxon>Amygdaleae</taxon>
        <taxon>Prunus</taxon>
    </lineage>
</organism>
<protein>
    <submittedName>
        <fullName evidence="2">Uncharacterized protein</fullName>
    </submittedName>
</protein>
<reference evidence="2 3" key="1">
    <citation type="submission" date="2018-02" db="EMBL/GenBank/DDBJ databases">
        <title>Draft genome of wild Prunus yedoensis var. nudiflora.</title>
        <authorList>
            <person name="Baek S."/>
            <person name="Kim J.-H."/>
            <person name="Choi K."/>
            <person name="Kim G.-B."/>
            <person name="Cho A."/>
            <person name="Jang H."/>
            <person name="Shin C.-H."/>
            <person name="Yu H.-J."/>
            <person name="Mun J.-H."/>
        </authorList>
    </citation>
    <scope>NUCLEOTIDE SEQUENCE [LARGE SCALE GENOMIC DNA]</scope>
    <source>
        <strain evidence="3">cv. Jeju island</strain>
        <tissue evidence="2">Leaf</tissue>
    </source>
</reference>
<gene>
    <name evidence="2" type="ORF">Pyn_38654</name>
</gene>
<name>A0A314YH15_PRUYE</name>
<accession>A0A314YH15</accession>
<feature type="region of interest" description="Disordered" evidence="1">
    <location>
        <begin position="32"/>
        <end position="92"/>
    </location>
</feature>
<dbReference type="AlphaFoldDB" id="A0A314YH15"/>
<proteinExistence type="predicted"/>